<proteinExistence type="predicted"/>
<dbReference type="RefSeq" id="WP_085790025.1">
    <property type="nucleotide sequence ID" value="NZ_FWFK01000001.1"/>
</dbReference>
<dbReference type="Proteomes" id="UP000193570">
    <property type="component" value="Unassembled WGS sequence"/>
</dbReference>
<gene>
    <name evidence="2" type="ORF">ROJ8625_00246</name>
</gene>
<keyword evidence="3" id="KW-1185">Reference proteome</keyword>
<keyword evidence="1" id="KW-0732">Signal</keyword>
<evidence type="ECO:0000313" key="3">
    <source>
        <dbReference type="Proteomes" id="UP000193570"/>
    </source>
</evidence>
<sequence>MASDLHRRQLLSCLAALPFTLATAACASEMRGELTFADGGAIPQGTIRVFAEPTGDRSDVVLESDGKARALAFSLPHGDAEPRQIVAVLERKDGWLLARGSAAPSDPLSITLYEAAR</sequence>
<name>A0A1X6Y579_9RHOB</name>
<evidence type="ECO:0000313" key="2">
    <source>
        <dbReference type="EMBL" id="SLN11099.1"/>
    </source>
</evidence>
<protein>
    <submittedName>
        <fullName evidence="2">Uncharacterized protein</fullName>
    </submittedName>
</protein>
<dbReference type="AlphaFoldDB" id="A0A1X6Y579"/>
<evidence type="ECO:0000256" key="1">
    <source>
        <dbReference type="SAM" id="SignalP"/>
    </source>
</evidence>
<accession>A0A1X6Y579</accession>
<organism evidence="2 3">
    <name type="scientific">Roseivivax jejudonensis</name>
    <dbReference type="NCBI Taxonomy" id="1529041"/>
    <lineage>
        <taxon>Bacteria</taxon>
        <taxon>Pseudomonadati</taxon>
        <taxon>Pseudomonadota</taxon>
        <taxon>Alphaproteobacteria</taxon>
        <taxon>Rhodobacterales</taxon>
        <taxon>Roseobacteraceae</taxon>
        <taxon>Roseivivax</taxon>
    </lineage>
</organism>
<feature type="signal peptide" evidence="1">
    <location>
        <begin position="1"/>
        <end position="24"/>
    </location>
</feature>
<reference evidence="2 3" key="1">
    <citation type="submission" date="2017-03" db="EMBL/GenBank/DDBJ databases">
        <authorList>
            <person name="Afonso C.L."/>
            <person name="Miller P.J."/>
            <person name="Scott M.A."/>
            <person name="Spackman E."/>
            <person name="Goraichik I."/>
            <person name="Dimitrov K.M."/>
            <person name="Suarez D.L."/>
            <person name="Swayne D.E."/>
        </authorList>
    </citation>
    <scope>NUCLEOTIDE SEQUENCE [LARGE SCALE GENOMIC DNA]</scope>
    <source>
        <strain evidence="2 3">CECT 8625</strain>
    </source>
</reference>
<dbReference type="OrthoDB" id="7667742at2"/>
<feature type="chain" id="PRO_5010859818" evidence="1">
    <location>
        <begin position="25"/>
        <end position="117"/>
    </location>
</feature>
<dbReference type="EMBL" id="FWFK01000001">
    <property type="protein sequence ID" value="SLN11099.1"/>
    <property type="molecule type" value="Genomic_DNA"/>
</dbReference>
<dbReference type="PROSITE" id="PS51257">
    <property type="entry name" value="PROKAR_LIPOPROTEIN"/>
    <property type="match status" value="1"/>
</dbReference>